<dbReference type="InterPro" id="IPR044696">
    <property type="entry name" value="WIP1/2/3"/>
</dbReference>
<evidence type="ECO:0000313" key="6">
    <source>
        <dbReference type="RefSeq" id="XP_010252894.1"/>
    </source>
</evidence>
<feature type="region of interest" description="Disordered" evidence="2">
    <location>
        <begin position="272"/>
        <end position="300"/>
    </location>
</feature>
<keyword evidence="1" id="KW-0175">Coiled coil</keyword>
<dbReference type="PROSITE" id="PS50007">
    <property type="entry name" value="PIPLC_X_DOMAIN"/>
    <property type="match status" value="1"/>
</dbReference>
<dbReference type="AlphaFoldDB" id="A0A1U7ZV64"/>
<keyword evidence="4" id="KW-1185">Reference proteome</keyword>
<organism evidence="4 6">
    <name type="scientific">Nelumbo nucifera</name>
    <name type="common">Sacred lotus</name>
    <dbReference type="NCBI Taxonomy" id="4432"/>
    <lineage>
        <taxon>Eukaryota</taxon>
        <taxon>Viridiplantae</taxon>
        <taxon>Streptophyta</taxon>
        <taxon>Embryophyta</taxon>
        <taxon>Tracheophyta</taxon>
        <taxon>Spermatophyta</taxon>
        <taxon>Magnoliopsida</taxon>
        <taxon>Proteales</taxon>
        <taxon>Nelumbonaceae</taxon>
        <taxon>Nelumbo</taxon>
    </lineage>
</organism>
<feature type="region of interest" description="Disordered" evidence="2">
    <location>
        <begin position="230"/>
        <end position="254"/>
    </location>
</feature>
<dbReference type="PANTHER" id="PTHR34562:SF8">
    <property type="entry name" value="WPP DOMAIN-INTERACTING PROTEIN 1"/>
    <property type="match status" value="1"/>
</dbReference>
<gene>
    <name evidence="5 6 7 8" type="primary">LOC104594339</name>
</gene>
<evidence type="ECO:0000313" key="7">
    <source>
        <dbReference type="RefSeq" id="XP_010252895.1"/>
    </source>
</evidence>
<dbReference type="PANTHER" id="PTHR34562">
    <property type="entry name" value="WPP DOMAIN-INTERACTING PROTEIN 2"/>
    <property type="match status" value="1"/>
</dbReference>
<dbReference type="RefSeq" id="XP_010252894.1">
    <property type="nucleotide sequence ID" value="XM_010254592.2"/>
</dbReference>
<dbReference type="OrthoDB" id="680851at2759"/>
<dbReference type="RefSeq" id="XP_010252895.1">
    <property type="nucleotide sequence ID" value="XM_010254593.2"/>
</dbReference>
<evidence type="ECO:0000313" key="4">
    <source>
        <dbReference type="Proteomes" id="UP000189703"/>
    </source>
</evidence>
<protein>
    <submittedName>
        <fullName evidence="5 6">WPP domain-interacting protein 2</fullName>
    </submittedName>
</protein>
<dbReference type="eggNOG" id="ENOG502QTZN">
    <property type="taxonomic scope" value="Eukaryota"/>
</dbReference>
<feature type="compositionally biased region" description="Polar residues" evidence="2">
    <location>
        <begin position="115"/>
        <end position="143"/>
    </location>
</feature>
<evidence type="ECO:0000256" key="2">
    <source>
        <dbReference type="SAM" id="MobiDB-lite"/>
    </source>
</evidence>
<feature type="coiled-coil region" evidence="1">
    <location>
        <begin position="489"/>
        <end position="616"/>
    </location>
</feature>
<feature type="region of interest" description="Disordered" evidence="2">
    <location>
        <begin position="79"/>
        <end position="151"/>
    </location>
</feature>
<proteinExistence type="predicted"/>
<dbReference type="OMA" id="DKHWLRS"/>
<keyword evidence="3" id="KW-0472">Membrane</keyword>
<sequence>MLDLVMDLLEDQCSESVVATKEEETSEKVTHLDETKVTHLDETKVESNGPCVNEIVNSGEHVEIKKLDEANGKGVETDIGVEIPSNTNESPGVVEETPLSKANESSELLGETPLLKTNQSHASTPPSETNQSPGVPGGTSPTTKGFGLKKWRRIRRDLSKDAGSGFDSNRILKRGLSNAVEPGRSLDLSAEIKEKSEASVASVNSSVQSPSVPIVFAAKGSTSDSRLAMGAGFPVGTDSENSEDRSSKSSTATSVPKLRYDVSVGMGSVRDKNKVKNLGGKSLGNAVQRSQQGKGRIDTSKKLRGERVKIEKENSFSSLESDSRNYNAVLLQMGSSSVVSNGRQSEISSNCGIENRDDTHVSDPQSSEEVQTGYCKENGKEVEDVSQDDVAADVSSEVKEEEADNHRSTVDQDPLIQSVFALQHLQEILEGELKKFGEIGLVSVSVPDVPVIVHNMPMECGYADSKINEPDSAGKLCMEDSSLPLETQLTKLKQKVHIQERELEEAMATIKAKECRVIELEAILSRSESPREGSRRRRDLEIELENLFKQKIEAEVEYLAVSTTTQKLIVDTEEHITLLEEQKSLAEEQAEILHKLRDAESKAVVLKRQAEELETCCEELVRTEEVLKMQNRVWNFTLCVLVQLILLFTAFGLFLLRLFPHYGGFVPT</sequence>
<accession>A0A1U7ZV64</accession>
<dbReference type="RefSeq" id="XP_010252896.1">
    <property type="nucleotide sequence ID" value="XM_010254594.2"/>
</dbReference>
<evidence type="ECO:0000256" key="3">
    <source>
        <dbReference type="SAM" id="Phobius"/>
    </source>
</evidence>
<dbReference type="Proteomes" id="UP000189703">
    <property type="component" value="Unplaced"/>
</dbReference>
<evidence type="ECO:0000256" key="1">
    <source>
        <dbReference type="SAM" id="Coils"/>
    </source>
</evidence>
<feature type="transmembrane region" description="Helical" evidence="3">
    <location>
        <begin position="633"/>
        <end position="656"/>
    </location>
</feature>
<keyword evidence="3" id="KW-1133">Transmembrane helix</keyword>
<evidence type="ECO:0000313" key="8">
    <source>
        <dbReference type="RefSeq" id="XP_010252896.1"/>
    </source>
</evidence>
<dbReference type="RefSeq" id="XP_010252893.1">
    <property type="nucleotide sequence ID" value="XM_010254591.2"/>
</dbReference>
<dbReference type="KEGG" id="nnu:104594339"/>
<reference evidence="5 6" key="1">
    <citation type="submission" date="2025-04" db="UniProtKB">
        <authorList>
            <consortium name="RefSeq"/>
        </authorList>
    </citation>
    <scope>IDENTIFICATION</scope>
</reference>
<feature type="region of interest" description="Disordered" evidence="2">
    <location>
        <begin position="348"/>
        <end position="410"/>
    </location>
</feature>
<dbReference type="GeneID" id="104594339"/>
<keyword evidence="3" id="KW-0812">Transmembrane</keyword>
<evidence type="ECO:0000313" key="5">
    <source>
        <dbReference type="RefSeq" id="XP_010252893.1"/>
    </source>
</evidence>
<name>A0A1U7ZV64_NELNU</name>
<dbReference type="STRING" id="4432.A0A1U7ZV64"/>